<dbReference type="Gene3D" id="2.20.130.20">
    <property type="match status" value="2"/>
</dbReference>
<dbReference type="FunFam" id="2.60.40.1930:FF:000001">
    <property type="entry name" value="CD109 isoform 3"/>
    <property type="match status" value="1"/>
</dbReference>
<dbReference type="SMART" id="SM01360">
    <property type="entry name" value="A2M"/>
    <property type="match status" value="1"/>
</dbReference>
<evidence type="ECO:0000256" key="7">
    <source>
        <dbReference type="ARBA" id="ARBA00022900"/>
    </source>
</evidence>
<evidence type="ECO:0000256" key="8">
    <source>
        <dbReference type="ARBA" id="ARBA00022966"/>
    </source>
</evidence>
<dbReference type="SUPFAM" id="SSF81296">
    <property type="entry name" value="E set domains"/>
    <property type="match status" value="1"/>
</dbReference>
<dbReference type="Pfam" id="PF00207">
    <property type="entry name" value="A2M"/>
    <property type="match status" value="1"/>
</dbReference>
<reference evidence="19" key="2">
    <citation type="submission" date="2025-09" db="UniProtKB">
        <authorList>
            <consortium name="Ensembl"/>
        </authorList>
    </citation>
    <scope>IDENTIFICATION</scope>
</reference>
<comment type="subunit">
    <text evidence="14">Heterodimer; disulfide-linked. Interacts with TGFB1 and TGFBR1. Forms a heteromeric complex with TGFBR1, TGFBR2 and TGFBR3 in a ligand-independent manner.</text>
</comment>
<dbReference type="Ensembl" id="ENSTMTT00000025431.1">
    <property type="protein sequence ID" value="ENSTMTP00000024567.1"/>
    <property type="gene ID" value="ENSTMTG00000016013.1"/>
</dbReference>
<comment type="similarity">
    <text evidence="2">Belongs to the protease inhibitor I39 (alpha-2-macroglobulin) family.</text>
</comment>
<dbReference type="Pfam" id="PF07703">
    <property type="entry name" value="A2M_BRD"/>
    <property type="match status" value="1"/>
</dbReference>
<dbReference type="GO" id="GO:0005615">
    <property type="term" value="C:extracellular space"/>
    <property type="evidence" value="ECO:0007669"/>
    <property type="project" value="InterPro"/>
</dbReference>
<dbReference type="SMART" id="SM01419">
    <property type="entry name" value="Thiol-ester_cl"/>
    <property type="match status" value="1"/>
</dbReference>
<dbReference type="InterPro" id="IPR001599">
    <property type="entry name" value="Macroglobln_a2"/>
</dbReference>
<dbReference type="InterPro" id="IPR041813">
    <property type="entry name" value="A2M_TED"/>
</dbReference>
<dbReference type="Pfam" id="PF07678">
    <property type="entry name" value="TED_complement"/>
    <property type="match status" value="1"/>
</dbReference>
<dbReference type="InterPro" id="IPR002890">
    <property type="entry name" value="MG2"/>
</dbReference>
<dbReference type="SUPFAM" id="SSF48239">
    <property type="entry name" value="Terpenoid cyclases/Protein prenyltransferases"/>
    <property type="match status" value="1"/>
</dbReference>
<dbReference type="InterPro" id="IPR050473">
    <property type="entry name" value="A2M/Complement_sys"/>
</dbReference>
<reference evidence="19" key="1">
    <citation type="submission" date="2025-08" db="UniProtKB">
        <authorList>
            <consortium name="Ensembl"/>
        </authorList>
    </citation>
    <scope>IDENTIFICATION</scope>
</reference>
<keyword evidence="5" id="KW-0646">Protease inhibitor</keyword>
<evidence type="ECO:0000256" key="6">
    <source>
        <dbReference type="ARBA" id="ARBA00022729"/>
    </source>
</evidence>
<evidence type="ECO:0000256" key="15">
    <source>
        <dbReference type="ARBA" id="ARBA00069665"/>
    </source>
</evidence>
<dbReference type="Pfam" id="PF07677">
    <property type="entry name" value="A2M_recep"/>
    <property type="match status" value="1"/>
</dbReference>
<evidence type="ECO:0000313" key="19">
    <source>
        <dbReference type="Ensembl" id="ENSTMTP00000024567.1"/>
    </source>
</evidence>
<dbReference type="Pfam" id="PF17791">
    <property type="entry name" value="MG3"/>
    <property type="match status" value="1"/>
</dbReference>
<dbReference type="FunFam" id="1.50.10.20:FF:000001">
    <property type="entry name" value="CD109 isoform 1"/>
    <property type="match status" value="1"/>
</dbReference>
<dbReference type="Gene3D" id="1.50.10.20">
    <property type="match status" value="1"/>
</dbReference>
<dbReference type="Gene3D" id="2.60.40.690">
    <property type="entry name" value="Alpha-macroglobulin, receptor-binding domain"/>
    <property type="match status" value="1"/>
</dbReference>
<keyword evidence="12" id="KW-0449">Lipoprotein</keyword>
<dbReference type="PANTHER" id="PTHR11412">
    <property type="entry name" value="MACROGLOBULIN / COMPLEMENT"/>
    <property type="match status" value="1"/>
</dbReference>
<evidence type="ECO:0000259" key="16">
    <source>
        <dbReference type="SMART" id="SM01359"/>
    </source>
</evidence>
<dbReference type="SUPFAM" id="SSF49410">
    <property type="entry name" value="Alpha-macroglobulin receptor domain"/>
    <property type="match status" value="1"/>
</dbReference>
<evidence type="ECO:0000313" key="20">
    <source>
        <dbReference type="Proteomes" id="UP000472274"/>
    </source>
</evidence>
<evidence type="ECO:0000256" key="11">
    <source>
        <dbReference type="ARBA" id="ARBA00023180"/>
    </source>
</evidence>
<evidence type="ECO:0000256" key="14">
    <source>
        <dbReference type="ARBA" id="ARBA00063008"/>
    </source>
</evidence>
<feature type="domain" description="Alpha-2-macroglobulin" evidence="17">
    <location>
        <begin position="640"/>
        <end position="729"/>
    </location>
</feature>
<keyword evidence="10" id="KW-1015">Disulfide bond</keyword>
<dbReference type="InterPro" id="IPR009048">
    <property type="entry name" value="A-macroglobulin_rcpt-bd"/>
</dbReference>
<evidence type="ECO:0000256" key="12">
    <source>
        <dbReference type="ARBA" id="ARBA00023288"/>
    </source>
</evidence>
<dbReference type="CDD" id="cd02897">
    <property type="entry name" value="A2M_2"/>
    <property type="match status" value="1"/>
</dbReference>
<dbReference type="InterPro" id="IPR011625">
    <property type="entry name" value="A2M_N_BRD"/>
</dbReference>
<evidence type="ECO:0000259" key="17">
    <source>
        <dbReference type="SMART" id="SM01360"/>
    </source>
</evidence>
<keyword evidence="9" id="KW-0472">Membrane</keyword>
<name>A0A674JWY1_9SAUR</name>
<dbReference type="InterPro" id="IPR011626">
    <property type="entry name" value="Alpha-macroglobulin_TED"/>
</dbReference>
<sequence length="1363" mass="151778">VPGLAASRSSHLRCQETLSLHPVLRPTFLVTGPRNIRPGANVTIGVALLTDSPPQVTVRGEVLRGNDTVLHGEVVFEKGELLPFNSRAGSYELLVKGHAEGRLLFSNSTSLLFEHKSISVFIQTDKSLYKPGQEVKFRIVTVDPDLKPFKTSLSIYIRDPRGNLIQQWLAEKGDLGMVSRRFQLSTSPLLGDWSIQVQVNVTFDFFVVLPKFEVTLTTSLYYPLKDKDFTGIVTAKYTYGKPVRGSVTVTCIPVSHWGSKRNVTKTLEIFVFSGPTEIIAVVTESLTGITQNASTTVFPKQNDYIIDFSDYARTLKPSLNFTATLKVTRFDKNQLTAEERENFVTVTAEQSDTVPHHAVFSVYENGAVQQRNETVHILNYTVPENGIIHLEVPVLTNTMSLLIKASFLDSETNIAVHGVFNSPSMTYLQIKKPRQDVKVGIPFELSVASNKLIKEISYLVVAKEQIVAVGTEVLTTFTLKPENSWAPVACISIFYIDENGEVVNDALTLSIQPVLENKIKISWNKDKVNPSEKVSLKISVTEPRSVIGLSVVDKSTKLLGESSDITEDSVSKRKKLYCMFFFIQKCNLWVLTDANLPEDKNDVLYDGMIPYSADFDDYLDSAAGFPAFSSPHVRKHFPETWLWVDTNTSRDTTMEVTVPDTITSWVASAFVISENLGLGITTAPVELEAFQPFFISLNLPYSVTRGEQFILEVNIFNYLKEATKVMVTLDLSDTFEILITSNEINATGNQQSVLVPSEDAKTVNFPIKPKQLGEISIKVTAISPTASDAILQKVLVKAEGLEQSYSQTRLLDLTGNNPPTVSETVDFTFPPDVVSGSERVQVTVIGDILGPSINGLESLIKMPYGCGEQNMINFAPNIYVLEYLTNTRQLKEDIKLKATSFMREGYQRELLYQRDDGSFSAFGNSDSSGSTWLSAFVLRCFLQARPFIDIDPYVLKKTADWIVKYQKPNGEFWEPGRVIHSELQGGSSSPITLTAYIMTTLFGYQNDEVLEYFEEGISDNYTLTLVTYALSLAKRIKAKEALDVLNQRSEQQGDIRFWTSPAPQLSDSWQPRSVDIELAAYALLSHFQQDRLSEGIPIMKWLSQQRNHLGGYSSTQDTIVALQALSIFAALITSRKTGIDLTVTGPSLETPVTFSVDTQNRFLLQTKEIAPMQPMAVSVSAEGVGFAIFQLNIIYNVKHSVTGRRRRSIQSQEAFDLNVVVKDDKNDINHFTVNVCTRYLGSGASSKSGMALMEVDLLSGFSVSPDFISLDDPVKKVEKDNGKVNLYLDSLNETQVCVDIPAVRDFKVANTQSASVTIVDYYEPSKCQSFLIDHCDSQAKICNYCIHESREDVKIKKKPLDTL</sequence>
<dbReference type="GO" id="GO:0098552">
    <property type="term" value="C:side of membrane"/>
    <property type="evidence" value="ECO:0007669"/>
    <property type="project" value="UniProtKB-KW"/>
</dbReference>
<evidence type="ECO:0000256" key="5">
    <source>
        <dbReference type="ARBA" id="ARBA00022690"/>
    </source>
</evidence>
<dbReference type="GO" id="GO:0005886">
    <property type="term" value="C:plasma membrane"/>
    <property type="evidence" value="ECO:0007669"/>
    <property type="project" value="UniProtKB-SubCell"/>
</dbReference>
<dbReference type="InterPro" id="IPR041555">
    <property type="entry name" value="MG3"/>
</dbReference>
<dbReference type="SMART" id="SM01359">
    <property type="entry name" value="A2M_N_2"/>
    <property type="match status" value="1"/>
</dbReference>
<dbReference type="PROSITE" id="PS00477">
    <property type="entry name" value="ALPHA_2_MACROGLOBULIN"/>
    <property type="match status" value="1"/>
</dbReference>
<dbReference type="Gene3D" id="2.60.40.10">
    <property type="entry name" value="Immunoglobulins"/>
    <property type="match status" value="2"/>
</dbReference>
<organism evidence="19 20">
    <name type="scientific">Terrapene triunguis</name>
    <name type="common">Three-toed box turtle</name>
    <dbReference type="NCBI Taxonomy" id="2587831"/>
    <lineage>
        <taxon>Eukaryota</taxon>
        <taxon>Metazoa</taxon>
        <taxon>Chordata</taxon>
        <taxon>Craniata</taxon>
        <taxon>Vertebrata</taxon>
        <taxon>Euteleostomi</taxon>
        <taxon>Archelosauria</taxon>
        <taxon>Testudinata</taxon>
        <taxon>Testudines</taxon>
        <taxon>Cryptodira</taxon>
        <taxon>Durocryptodira</taxon>
        <taxon>Testudinoidea</taxon>
        <taxon>Emydidae</taxon>
        <taxon>Terrapene</taxon>
    </lineage>
</organism>
<dbReference type="InterPro" id="IPR047565">
    <property type="entry name" value="Alpha-macroglob_thiol-ester_cl"/>
</dbReference>
<evidence type="ECO:0000256" key="13">
    <source>
        <dbReference type="ARBA" id="ARBA00056820"/>
    </source>
</evidence>
<accession>A0A674JWY1</accession>
<feature type="domain" description="Alpha-2-macroglobulin bait region" evidence="16">
    <location>
        <begin position="428"/>
        <end position="559"/>
    </location>
</feature>
<dbReference type="Gene3D" id="2.60.40.1930">
    <property type="match status" value="2"/>
</dbReference>
<proteinExistence type="inferred from homology"/>
<dbReference type="PANTHER" id="PTHR11412:SF136">
    <property type="entry name" value="CD109 ANTIGEN"/>
    <property type="match status" value="1"/>
</dbReference>
<dbReference type="GO" id="GO:0004867">
    <property type="term" value="F:serine-type endopeptidase inhibitor activity"/>
    <property type="evidence" value="ECO:0007669"/>
    <property type="project" value="UniProtKB-KW"/>
</dbReference>
<keyword evidence="4" id="KW-0336">GPI-anchor</keyword>
<feature type="domain" description="Alpha-macroglobulin receptor-binding" evidence="18">
    <location>
        <begin position="1248"/>
        <end position="1331"/>
    </location>
</feature>
<protein>
    <recommendedName>
        <fullName evidence="15">CD109 antigen</fullName>
    </recommendedName>
</protein>
<evidence type="ECO:0000259" key="18">
    <source>
        <dbReference type="SMART" id="SM01361"/>
    </source>
</evidence>
<dbReference type="InterPro" id="IPR013783">
    <property type="entry name" value="Ig-like_fold"/>
</dbReference>
<evidence type="ECO:0000256" key="2">
    <source>
        <dbReference type="ARBA" id="ARBA00010952"/>
    </source>
</evidence>
<dbReference type="InterPro" id="IPR036595">
    <property type="entry name" value="A-macroglobulin_rcpt-bd_sf"/>
</dbReference>
<dbReference type="Gene3D" id="2.60.40.1940">
    <property type="match status" value="1"/>
</dbReference>
<comment type="function">
    <text evidence="13">Modulates negatively TGFB1 signaling in keratinocytes.</text>
</comment>
<dbReference type="FunFam" id="2.60.40.10:FF:000155">
    <property type="entry name" value="complement C3 isoform X1"/>
    <property type="match status" value="1"/>
</dbReference>
<evidence type="ECO:0000256" key="10">
    <source>
        <dbReference type="ARBA" id="ARBA00023157"/>
    </source>
</evidence>
<comment type="subcellular location">
    <subcellularLocation>
        <location evidence="1">Cell membrane</location>
        <topology evidence="1">Lipid-anchor</topology>
        <topology evidence="1">GPI-anchor</topology>
    </subcellularLocation>
</comment>
<evidence type="ECO:0000256" key="1">
    <source>
        <dbReference type="ARBA" id="ARBA00004609"/>
    </source>
</evidence>
<keyword evidence="6" id="KW-0732">Signal</keyword>
<evidence type="ECO:0000256" key="3">
    <source>
        <dbReference type="ARBA" id="ARBA00022475"/>
    </source>
</evidence>
<keyword evidence="3" id="KW-1003">Cell membrane</keyword>
<evidence type="ECO:0000256" key="4">
    <source>
        <dbReference type="ARBA" id="ARBA00022622"/>
    </source>
</evidence>
<gene>
    <name evidence="19" type="primary">CD109</name>
</gene>
<keyword evidence="7" id="KW-0722">Serine protease inhibitor</keyword>
<dbReference type="Pfam" id="PF01835">
    <property type="entry name" value="MG2"/>
    <property type="match status" value="1"/>
</dbReference>
<dbReference type="InterPro" id="IPR014756">
    <property type="entry name" value="Ig_E-set"/>
</dbReference>
<dbReference type="InterPro" id="IPR019742">
    <property type="entry name" value="MacrogloblnA2_CS"/>
</dbReference>
<dbReference type="Proteomes" id="UP000472274">
    <property type="component" value="Unplaced"/>
</dbReference>
<evidence type="ECO:0000256" key="9">
    <source>
        <dbReference type="ARBA" id="ARBA00023136"/>
    </source>
</evidence>
<keyword evidence="11" id="KW-0325">Glycoprotein</keyword>
<keyword evidence="20" id="KW-1185">Reference proteome</keyword>
<dbReference type="Gene3D" id="2.60.120.1540">
    <property type="match status" value="1"/>
</dbReference>
<dbReference type="SMART" id="SM01361">
    <property type="entry name" value="A2M_recep"/>
    <property type="match status" value="1"/>
</dbReference>
<dbReference type="GeneTree" id="ENSGT00940000155926"/>
<dbReference type="InterPro" id="IPR008930">
    <property type="entry name" value="Terpenoid_cyclase/PrenylTrfase"/>
</dbReference>
<keyword evidence="8" id="KW-0882">Thioester bond</keyword>